<proteinExistence type="predicted"/>
<evidence type="ECO:0000313" key="3">
    <source>
        <dbReference type="Proteomes" id="UP000199138"/>
    </source>
</evidence>
<feature type="transmembrane region" description="Helical" evidence="1">
    <location>
        <begin position="163"/>
        <end position="180"/>
    </location>
</feature>
<keyword evidence="1" id="KW-1133">Transmembrane helix</keyword>
<dbReference type="AlphaFoldDB" id="A0A1I7I246"/>
<gene>
    <name evidence="2" type="ORF">SAMN05216480_11285</name>
</gene>
<name>A0A1I7I246_9FLAO</name>
<keyword evidence="1" id="KW-0812">Transmembrane</keyword>
<evidence type="ECO:0000313" key="2">
    <source>
        <dbReference type="EMBL" id="SFU67001.1"/>
    </source>
</evidence>
<dbReference type="RefSeq" id="WP_093025876.1">
    <property type="nucleotide sequence ID" value="NZ_FPBK01000012.1"/>
</dbReference>
<dbReference type="OrthoDB" id="678065at2"/>
<sequence>MKKIVAFILILIIAPFLGGIYGILHDQITYSISEEYYTKFKFVQFGLENWGLGQNIRTGKAPEIILNNPRFGAAIVGILATWWVGLIIGIFLGLIGLIHRNGKEMFKATSKSIVLTTGIALLTGFIGLLYGKMFLVENPPIWFLPDNVIERGNFIMVGSMHNFSYLGGLIGLICGIIFSVREKRKYKKTI</sequence>
<accession>A0A1I7I246</accession>
<reference evidence="2 3" key="1">
    <citation type="submission" date="2016-10" db="EMBL/GenBank/DDBJ databases">
        <authorList>
            <person name="de Groot N.N."/>
        </authorList>
    </citation>
    <scope>NUCLEOTIDE SEQUENCE [LARGE SCALE GENOMIC DNA]</scope>
    <source>
        <strain evidence="2 3">CGMCC 1.12333</strain>
    </source>
</reference>
<evidence type="ECO:0000256" key="1">
    <source>
        <dbReference type="SAM" id="Phobius"/>
    </source>
</evidence>
<dbReference type="STRING" id="1224947.SAMN05216480_11285"/>
<dbReference type="Proteomes" id="UP000199138">
    <property type="component" value="Unassembled WGS sequence"/>
</dbReference>
<protein>
    <recommendedName>
        <fullName evidence="4">Signal peptide-containing protein</fullName>
    </recommendedName>
</protein>
<organism evidence="2 3">
    <name type="scientific">Pustulibacterium marinum</name>
    <dbReference type="NCBI Taxonomy" id="1224947"/>
    <lineage>
        <taxon>Bacteria</taxon>
        <taxon>Pseudomonadati</taxon>
        <taxon>Bacteroidota</taxon>
        <taxon>Flavobacteriia</taxon>
        <taxon>Flavobacteriales</taxon>
        <taxon>Flavobacteriaceae</taxon>
        <taxon>Pustulibacterium</taxon>
    </lineage>
</organism>
<evidence type="ECO:0008006" key="4">
    <source>
        <dbReference type="Google" id="ProtNLM"/>
    </source>
</evidence>
<keyword evidence="3" id="KW-1185">Reference proteome</keyword>
<feature type="transmembrane region" description="Helical" evidence="1">
    <location>
        <begin position="71"/>
        <end position="98"/>
    </location>
</feature>
<feature type="transmembrane region" description="Helical" evidence="1">
    <location>
        <begin position="110"/>
        <end position="130"/>
    </location>
</feature>
<dbReference type="EMBL" id="FPBK01000012">
    <property type="protein sequence ID" value="SFU67001.1"/>
    <property type="molecule type" value="Genomic_DNA"/>
</dbReference>
<feature type="transmembrane region" description="Helical" evidence="1">
    <location>
        <begin position="5"/>
        <end position="24"/>
    </location>
</feature>
<keyword evidence="1" id="KW-0472">Membrane</keyword>